<dbReference type="RefSeq" id="WP_425285020.1">
    <property type="nucleotide sequence ID" value="NZ_FOTK01000054.1"/>
</dbReference>
<dbReference type="GO" id="GO:0006355">
    <property type="term" value="P:regulation of DNA-templated transcription"/>
    <property type="evidence" value="ECO:0007669"/>
    <property type="project" value="InterPro"/>
</dbReference>
<keyword evidence="3" id="KW-1185">Reference proteome</keyword>
<proteinExistence type="predicted"/>
<dbReference type="EMBL" id="FOTK01000054">
    <property type="protein sequence ID" value="SFM76478.1"/>
    <property type="molecule type" value="Genomic_DNA"/>
</dbReference>
<dbReference type="GO" id="GO:0003677">
    <property type="term" value="F:DNA binding"/>
    <property type="evidence" value="ECO:0007669"/>
    <property type="project" value="InterPro"/>
</dbReference>
<dbReference type="InterPro" id="IPR005569">
    <property type="entry name" value="Arc_DNA-bd_dom"/>
</dbReference>
<name>A0A1I4TI73_9HYPH</name>
<gene>
    <name evidence="2" type="ORF">SAMN05192568_105415</name>
</gene>
<dbReference type="Pfam" id="PF03869">
    <property type="entry name" value="Arc"/>
    <property type="match status" value="1"/>
</dbReference>
<evidence type="ECO:0000259" key="1">
    <source>
        <dbReference type="Pfam" id="PF03869"/>
    </source>
</evidence>
<protein>
    <submittedName>
        <fullName evidence="2">Arc-like DNA binding domain-containing protein</fullName>
    </submittedName>
</protein>
<dbReference type="Proteomes" id="UP000199048">
    <property type="component" value="Unassembled WGS sequence"/>
</dbReference>
<sequence>MRERIADAARANNRSMNAEIVSRIQQSLDGQASATGAFAAAKLQLAERPVSTLSDMKSVALALGEIKDEIASVRHQQKQMLSLLAESNHERSDNE</sequence>
<evidence type="ECO:0000313" key="3">
    <source>
        <dbReference type="Proteomes" id="UP000199048"/>
    </source>
</evidence>
<dbReference type="STRING" id="582667.SAMN05192568_105415"/>
<reference evidence="3" key="1">
    <citation type="submission" date="2016-10" db="EMBL/GenBank/DDBJ databases">
        <authorList>
            <person name="Varghese N."/>
            <person name="Submissions S."/>
        </authorList>
    </citation>
    <scope>NUCLEOTIDE SEQUENCE [LARGE SCALE GENOMIC DNA]</scope>
    <source>
        <strain evidence="3">BL36</strain>
    </source>
</reference>
<accession>A0A1I4TI73</accession>
<organism evidence="2 3">
    <name type="scientific">Methylobacterium pseudosasicola</name>
    <dbReference type="NCBI Taxonomy" id="582667"/>
    <lineage>
        <taxon>Bacteria</taxon>
        <taxon>Pseudomonadati</taxon>
        <taxon>Pseudomonadota</taxon>
        <taxon>Alphaproteobacteria</taxon>
        <taxon>Hyphomicrobiales</taxon>
        <taxon>Methylobacteriaceae</taxon>
        <taxon>Methylobacterium</taxon>
    </lineage>
</organism>
<dbReference type="SUPFAM" id="SSF47598">
    <property type="entry name" value="Ribbon-helix-helix"/>
    <property type="match status" value="1"/>
</dbReference>
<feature type="domain" description="Arc-like DNA binding" evidence="1">
    <location>
        <begin position="1"/>
        <end position="29"/>
    </location>
</feature>
<dbReference type="Gene3D" id="1.10.1220.10">
    <property type="entry name" value="Met repressor-like"/>
    <property type="match status" value="1"/>
</dbReference>
<dbReference type="InterPro" id="IPR010985">
    <property type="entry name" value="Ribbon_hlx_hlx"/>
</dbReference>
<dbReference type="InterPro" id="IPR013321">
    <property type="entry name" value="Arc_rbn_hlx_hlx"/>
</dbReference>
<dbReference type="AlphaFoldDB" id="A0A1I4TI73"/>
<evidence type="ECO:0000313" key="2">
    <source>
        <dbReference type="EMBL" id="SFM76478.1"/>
    </source>
</evidence>